<accession>A0A3E0H9Q3</accession>
<feature type="compositionally biased region" description="Basic residues" evidence="1">
    <location>
        <begin position="16"/>
        <end position="38"/>
    </location>
</feature>
<sequence length="217" mass="23391">MASSSKRPAGSASRKPAAKPKAAPKKRQQGASRAKKPTQKAPLPIVRLAVFAALASLLAFAVWWLSGRPDTPIERVPAALSVDTNEPTPPVKPAERFEFYDILPNQRVLPSRTPDARSSPRPARTAPSINNTDQPAATRWLQVGAFRQAEQAEQRLQALRRLSVPAQRQSGFDAQGQPLFRIVAGPFDSARHLAEARTRLAGAGLDAIPLSSLGDSQ</sequence>
<dbReference type="Pfam" id="PF05036">
    <property type="entry name" value="SPOR"/>
    <property type="match status" value="1"/>
</dbReference>
<dbReference type="AlphaFoldDB" id="A0A3E0H9Q3"/>
<proteinExistence type="predicted"/>
<feature type="transmembrane region" description="Helical" evidence="2">
    <location>
        <begin position="45"/>
        <end position="65"/>
    </location>
</feature>
<dbReference type="EMBL" id="QUNR01000001">
    <property type="protein sequence ID" value="REH40429.1"/>
    <property type="molecule type" value="Genomic_DNA"/>
</dbReference>
<keyword evidence="2" id="KW-0472">Membrane</keyword>
<evidence type="ECO:0000313" key="4">
    <source>
        <dbReference type="EMBL" id="REH40429.1"/>
    </source>
</evidence>
<dbReference type="OrthoDB" id="8558195at2"/>
<gene>
    <name evidence="4" type="ORF">DFR26_0630</name>
</gene>
<dbReference type="InterPro" id="IPR007730">
    <property type="entry name" value="SPOR-like_dom"/>
</dbReference>
<organism evidence="4 5">
    <name type="scientific">Paraperlucidibaca baekdonensis</name>
    <dbReference type="NCBI Taxonomy" id="748120"/>
    <lineage>
        <taxon>Bacteria</taxon>
        <taxon>Pseudomonadati</taxon>
        <taxon>Pseudomonadota</taxon>
        <taxon>Gammaproteobacteria</taxon>
        <taxon>Moraxellales</taxon>
        <taxon>Moraxellaceae</taxon>
        <taxon>Paraperlucidibaca</taxon>
    </lineage>
</organism>
<dbReference type="RefSeq" id="WP_116207466.1">
    <property type="nucleotide sequence ID" value="NZ_QUNR01000001.1"/>
</dbReference>
<keyword evidence="2" id="KW-0812">Transmembrane</keyword>
<name>A0A3E0H9Q3_9GAMM</name>
<keyword evidence="5" id="KW-1185">Reference proteome</keyword>
<feature type="domain" description="SPOR" evidence="3">
    <location>
        <begin position="133"/>
        <end position="212"/>
    </location>
</feature>
<evidence type="ECO:0000256" key="1">
    <source>
        <dbReference type="SAM" id="MobiDB-lite"/>
    </source>
</evidence>
<dbReference type="Gene3D" id="3.30.70.1070">
    <property type="entry name" value="Sporulation related repeat"/>
    <property type="match status" value="1"/>
</dbReference>
<dbReference type="SUPFAM" id="SSF110997">
    <property type="entry name" value="Sporulation related repeat"/>
    <property type="match status" value="1"/>
</dbReference>
<evidence type="ECO:0000313" key="5">
    <source>
        <dbReference type="Proteomes" id="UP000256774"/>
    </source>
</evidence>
<dbReference type="PROSITE" id="PS51724">
    <property type="entry name" value="SPOR"/>
    <property type="match status" value="1"/>
</dbReference>
<evidence type="ECO:0000259" key="3">
    <source>
        <dbReference type="PROSITE" id="PS51724"/>
    </source>
</evidence>
<comment type="caution">
    <text evidence="4">The sequence shown here is derived from an EMBL/GenBank/DDBJ whole genome shotgun (WGS) entry which is preliminary data.</text>
</comment>
<feature type="region of interest" description="Disordered" evidence="1">
    <location>
        <begin position="1"/>
        <end position="40"/>
    </location>
</feature>
<dbReference type="InterPro" id="IPR036680">
    <property type="entry name" value="SPOR-like_sf"/>
</dbReference>
<dbReference type="Proteomes" id="UP000256774">
    <property type="component" value="Unassembled WGS sequence"/>
</dbReference>
<protein>
    <submittedName>
        <fullName evidence="4">Sporulation related protein</fullName>
    </submittedName>
</protein>
<dbReference type="GO" id="GO:0042834">
    <property type="term" value="F:peptidoglycan binding"/>
    <property type="evidence" value="ECO:0007669"/>
    <property type="project" value="InterPro"/>
</dbReference>
<keyword evidence="2" id="KW-1133">Transmembrane helix</keyword>
<evidence type="ECO:0000256" key="2">
    <source>
        <dbReference type="SAM" id="Phobius"/>
    </source>
</evidence>
<feature type="region of interest" description="Disordered" evidence="1">
    <location>
        <begin position="109"/>
        <end position="132"/>
    </location>
</feature>
<reference evidence="4 5" key="1">
    <citation type="submission" date="2018-08" db="EMBL/GenBank/DDBJ databases">
        <title>Genomic Encyclopedia of Type Strains, Phase IV (KMG-IV): sequencing the most valuable type-strain genomes for metagenomic binning, comparative biology and taxonomic classification.</title>
        <authorList>
            <person name="Goeker M."/>
        </authorList>
    </citation>
    <scope>NUCLEOTIDE SEQUENCE [LARGE SCALE GENOMIC DNA]</scope>
    <source>
        <strain evidence="4 5">DSM 26022</strain>
    </source>
</reference>